<dbReference type="InterPro" id="IPR003838">
    <property type="entry name" value="ABC3_permease_C"/>
</dbReference>
<keyword evidence="11" id="KW-1185">Reference proteome</keyword>
<name>A0AAP2DU97_9BACT</name>
<comment type="similarity">
    <text evidence="2">Belongs to the ABC-4 integral membrane protein family. LolC/E subfamily.</text>
</comment>
<keyword evidence="6 7" id="KW-0472">Membrane</keyword>
<keyword evidence="4 7" id="KW-0812">Transmembrane</keyword>
<keyword evidence="3" id="KW-1003">Cell membrane</keyword>
<dbReference type="GO" id="GO:0044874">
    <property type="term" value="P:lipoprotein localization to outer membrane"/>
    <property type="evidence" value="ECO:0007669"/>
    <property type="project" value="TreeGrafter"/>
</dbReference>
<evidence type="ECO:0000313" key="11">
    <source>
        <dbReference type="Proteomes" id="UP001319200"/>
    </source>
</evidence>
<evidence type="ECO:0000256" key="6">
    <source>
        <dbReference type="ARBA" id="ARBA00023136"/>
    </source>
</evidence>
<organism evidence="10 11">
    <name type="scientific">Chryseosolibacter histidini</name>
    <dbReference type="NCBI Taxonomy" id="2782349"/>
    <lineage>
        <taxon>Bacteria</taxon>
        <taxon>Pseudomonadati</taxon>
        <taxon>Bacteroidota</taxon>
        <taxon>Cytophagia</taxon>
        <taxon>Cytophagales</taxon>
        <taxon>Chryseotaleaceae</taxon>
        <taxon>Chryseosolibacter</taxon>
    </lineage>
</organism>
<dbReference type="AlphaFoldDB" id="A0AAP2DU97"/>
<evidence type="ECO:0000259" key="9">
    <source>
        <dbReference type="Pfam" id="PF12704"/>
    </source>
</evidence>
<sequence>MGGVAFITAALIIVLSVFNGLEDLLRSLNNSFDPEIKVQASVGKSFEVSDSMLAKISAIPGVEVVTDVIEDYAYVRYRDAVQVVTLKGVGDNFLKQNRIPPEAMVEGELKLEENNIPYAIVGRGVQYTLSIAVNEPMYPLQVYYIKNAKSVGLDPSKLYAKKNIMPRGVFSIVQNFDENYIIVPLGFARELLDYGDKRTSLEIKTSQNADVFAVEAAIQNLLGTNFTVLNYEEQHQDLYKLLKMEKLFTFLALTLLLVIGSINIFFSLMMLALEKKKDISILSAMGADTSQIRNVFIAEGGLIALLGACTGLALGGIFCWLQLNYGLISMGMETAVMQGYPVQVKLTDFFYTLIVVTIVTFLLSAYPAKLASRFAAVKHL</sequence>
<dbReference type="PANTHER" id="PTHR30489">
    <property type="entry name" value="LIPOPROTEIN-RELEASING SYSTEM TRANSMEMBRANE PROTEIN LOLE"/>
    <property type="match status" value="1"/>
</dbReference>
<evidence type="ECO:0000256" key="5">
    <source>
        <dbReference type="ARBA" id="ARBA00022989"/>
    </source>
</evidence>
<feature type="transmembrane region" description="Helical" evidence="7">
    <location>
        <begin position="294"/>
        <end position="323"/>
    </location>
</feature>
<feature type="domain" description="MacB-like periplasmic core" evidence="9">
    <location>
        <begin position="1"/>
        <end position="220"/>
    </location>
</feature>
<dbReference type="Pfam" id="PF12704">
    <property type="entry name" value="MacB_PCD"/>
    <property type="match status" value="1"/>
</dbReference>
<evidence type="ECO:0000256" key="4">
    <source>
        <dbReference type="ARBA" id="ARBA00022692"/>
    </source>
</evidence>
<dbReference type="GO" id="GO:0098797">
    <property type="term" value="C:plasma membrane protein complex"/>
    <property type="evidence" value="ECO:0007669"/>
    <property type="project" value="TreeGrafter"/>
</dbReference>
<gene>
    <name evidence="10" type="ORF">KK083_29590</name>
</gene>
<evidence type="ECO:0000256" key="2">
    <source>
        <dbReference type="ARBA" id="ARBA00005236"/>
    </source>
</evidence>
<dbReference type="Proteomes" id="UP001319200">
    <property type="component" value="Unassembled WGS sequence"/>
</dbReference>
<evidence type="ECO:0000256" key="1">
    <source>
        <dbReference type="ARBA" id="ARBA00004651"/>
    </source>
</evidence>
<reference evidence="10 11" key="1">
    <citation type="submission" date="2021-05" db="EMBL/GenBank/DDBJ databases">
        <title>A Polyphasic approach of four new species of the genus Ohtaekwangia: Ohtaekwangia histidinii sp. nov., Ohtaekwangia cretensis sp. nov., Ohtaekwangia indiensis sp. nov., Ohtaekwangia reichenbachii sp. nov. from diverse environment.</title>
        <authorList>
            <person name="Octaviana S."/>
        </authorList>
    </citation>
    <scope>NUCLEOTIDE SEQUENCE [LARGE SCALE GENOMIC DNA]</scope>
    <source>
        <strain evidence="10 11">PWU4</strain>
    </source>
</reference>
<keyword evidence="5 7" id="KW-1133">Transmembrane helix</keyword>
<accession>A0AAP2DU97</accession>
<comment type="subcellular location">
    <subcellularLocation>
        <location evidence="1">Cell membrane</location>
        <topology evidence="1">Multi-pass membrane protein</topology>
    </subcellularLocation>
</comment>
<evidence type="ECO:0000259" key="8">
    <source>
        <dbReference type="Pfam" id="PF02687"/>
    </source>
</evidence>
<protein>
    <submittedName>
        <fullName evidence="10">FtsX-like permease family protein</fullName>
    </submittedName>
</protein>
<evidence type="ECO:0000256" key="7">
    <source>
        <dbReference type="SAM" id="Phobius"/>
    </source>
</evidence>
<dbReference type="InterPro" id="IPR025857">
    <property type="entry name" value="MacB_PCD"/>
</dbReference>
<feature type="domain" description="ABC3 transporter permease C-terminal" evidence="8">
    <location>
        <begin position="251"/>
        <end position="373"/>
    </location>
</feature>
<proteinExistence type="inferred from homology"/>
<dbReference type="InterPro" id="IPR051447">
    <property type="entry name" value="Lipoprotein-release_system"/>
</dbReference>
<dbReference type="PANTHER" id="PTHR30489:SF0">
    <property type="entry name" value="LIPOPROTEIN-RELEASING SYSTEM TRANSMEMBRANE PROTEIN LOLE"/>
    <property type="match status" value="1"/>
</dbReference>
<dbReference type="Pfam" id="PF02687">
    <property type="entry name" value="FtsX"/>
    <property type="match status" value="1"/>
</dbReference>
<comment type="caution">
    <text evidence="10">The sequence shown here is derived from an EMBL/GenBank/DDBJ whole genome shotgun (WGS) entry which is preliminary data.</text>
</comment>
<feature type="transmembrane region" description="Helical" evidence="7">
    <location>
        <begin position="247"/>
        <end position="273"/>
    </location>
</feature>
<evidence type="ECO:0000313" key="10">
    <source>
        <dbReference type="EMBL" id="MBT1701082.1"/>
    </source>
</evidence>
<dbReference type="EMBL" id="JAHESF010000056">
    <property type="protein sequence ID" value="MBT1701082.1"/>
    <property type="molecule type" value="Genomic_DNA"/>
</dbReference>
<feature type="transmembrane region" description="Helical" evidence="7">
    <location>
        <begin position="349"/>
        <end position="368"/>
    </location>
</feature>
<evidence type="ECO:0000256" key="3">
    <source>
        <dbReference type="ARBA" id="ARBA00022475"/>
    </source>
</evidence>